<reference evidence="3 4" key="2">
    <citation type="journal article" date="2002" name="Nucleic Acids Res.">
        <title>Genome sequence of Oceanobacillus iheyensis isolated from the Iheya Ridge and its unexpected adaptive capabilities to extreme environments.</title>
        <authorList>
            <person name="Takami H."/>
            <person name="Takaki Y."/>
            <person name="Uchiyama I."/>
        </authorList>
    </citation>
    <scope>NUCLEOTIDE SEQUENCE [LARGE SCALE GENOMIC DNA]</scope>
    <source>
        <strain evidence="4">DSM 14371 / CIP 107618 / JCM 11309 / KCTC 3954 / HTE831</strain>
    </source>
</reference>
<dbReference type="SUPFAM" id="SSF51126">
    <property type="entry name" value="Pectin lyase-like"/>
    <property type="match status" value="2"/>
</dbReference>
<name>Q8ETP1_OCEIH</name>
<protein>
    <submittedName>
        <fullName evidence="3">Hypothetical conserved protein</fullName>
    </submittedName>
</protein>
<dbReference type="Pfam" id="PF12708">
    <property type="entry name" value="Pect-lyase_RHGA_epim"/>
    <property type="match status" value="1"/>
</dbReference>
<gene>
    <name evidence="3" type="ordered locus">OB0217</name>
</gene>
<keyword evidence="4" id="KW-1185">Reference proteome</keyword>
<evidence type="ECO:0000313" key="3">
    <source>
        <dbReference type="EMBL" id="BAC12173.1"/>
    </source>
</evidence>
<reference evidence="3 4" key="1">
    <citation type="journal article" date="2001" name="FEMS Microbiol. Lett.">
        <title>Oceanobacillus iheyensis gen. nov., sp. nov., a deep-sea extremely halotolerant and alkaliphilic species isolated from a depth of 1050 m on the Iheya Ridge.</title>
        <authorList>
            <person name="Lu J."/>
            <person name="Nogi Y."/>
            <person name="Takami H."/>
        </authorList>
    </citation>
    <scope>NUCLEOTIDE SEQUENCE [LARGE SCALE GENOMIC DNA]</scope>
    <source>
        <strain evidence="4">DSM 14371 / CIP 107618 / JCM 11309 / KCTC 3954 / HTE831</strain>
    </source>
</reference>
<dbReference type="InterPro" id="IPR006626">
    <property type="entry name" value="PbH1"/>
</dbReference>
<sequence length="519" mass="57099">MSEIYEKIKGTAEEIRNYFIATSHPSIIGDGINDDTLGIQELLNYAKTSEGIRIVFPPGHYRLTAPLRIYSNTFIDAQKGVYFSKEHNGAILLNLLSTDEMEEYGGNSNITIKGGEWNANYPNYTGGTSFVLAHAKGILIEDVSLLNHGGGHAIEFNAICNGMVWNSRFLGFDDLNGSRTYSEAIQLDLAKSRGVFPWGGSSYDHTPCKNIIIENNLFDRSNQLGGWGRAVGSHSATYGKWHENVIIKNNIVNNCLQWAFRAYSWRDVFIEGNKIYNCGGGIGLDLNNADDEDSHDEDGNYTGKSNHCERFSVKGNLIDGGGGYASAISADGNATARIRAVTIQSNSVNNYNNRAVYLRLLDEVLINNNIFNNISGNGLTLSETWMVTVSGNLFRSIRLNGITCFTGNRAIIISSNNFNYVREHGVWVSGSDSVSISCNNFIGIGYLEKGSTFQGIRITSGSDRITVTGNTFRQWSDTYAMNFAIYVTSTVTESILSVNNMAGIRMQIPAGIFEYGNLN</sequence>
<dbReference type="EMBL" id="BA000028">
    <property type="protein sequence ID" value="BAC12173.1"/>
    <property type="molecule type" value="Genomic_DNA"/>
</dbReference>
<accession>Q8ETP1</accession>
<evidence type="ECO:0000259" key="2">
    <source>
        <dbReference type="Pfam" id="PF13229"/>
    </source>
</evidence>
<dbReference type="STRING" id="221109.gene:10732414"/>
<dbReference type="Proteomes" id="UP000000822">
    <property type="component" value="Chromosome"/>
</dbReference>
<dbReference type="eggNOG" id="COG5434">
    <property type="taxonomic scope" value="Bacteria"/>
</dbReference>
<dbReference type="HOGENOM" id="CLU_026292_0_0_9"/>
<dbReference type="InterPro" id="IPR012334">
    <property type="entry name" value="Pectin_lyas_fold"/>
</dbReference>
<proteinExistence type="predicted"/>
<dbReference type="Gene3D" id="2.160.20.10">
    <property type="entry name" value="Single-stranded right-handed beta-helix, Pectin lyase-like"/>
    <property type="match status" value="1"/>
</dbReference>
<dbReference type="SMART" id="SM00710">
    <property type="entry name" value="PbH1"/>
    <property type="match status" value="12"/>
</dbReference>
<dbReference type="InterPro" id="IPR039448">
    <property type="entry name" value="Beta_helix"/>
</dbReference>
<organism evidence="3 4">
    <name type="scientific">Oceanobacillus iheyensis (strain DSM 14371 / CIP 107618 / JCM 11309 / KCTC 3954 / HTE831)</name>
    <dbReference type="NCBI Taxonomy" id="221109"/>
    <lineage>
        <taxon>Bacteria</taxon>
        <taxon>Bacillati</taxon>
        <taxon>Bacillota</taxon>
        <taxon>Bacilli</taxon>
        <taxon>Bacillales</taxon>
        <taxon>Bacillaceae</taxon>
        <taxon>Oceanobacillus</taxon>
    </lineage>
</organism>
<dbReference type="RefSeq" id="WP_011064618.1">
    <property type="nucleotide sequence ID" value="NC_004193.1"/>
</dbReference>
<feature type="domain" description="Right handed beta helix" evidence="2">
    <location>
        <begin position="327"/>
        <end position="496"/>
    </location>
</feature>
<dbReference type="KEGG" id="oih:OB0217"/>
<feature type="domain" description="Rhamnogalacturonase A/B/Epimerase-like pectate lyase" evidence="1">
    <location>
        <begin position="27"/>
        <end position="282"/>
    </location>
</feature>
<evidence type="ECO:0000313" key="4">
    <source>
        <dbReference type="Proteomes" id="UP000000822"/>
    </source>
</evidence>
<dbReference type="PhylomeDB" id="Q8ETP1"/>
<dbReference type="AlphaFoldDB" id="Q8ETP1"/>
<dbReference type="InterPro" id="IPR011050">
    <property type="entry name" value="Pectin_lyase_fold/virulence"/>
</dbReference>
<evidence type="ECO:0000259" key="1">
    <source>
        <dbReference type="Pfam" id="PF12708"/>
    </source>
</evidence>
<dbReference type="OrthoDB" id="2404754at2"/>
<dbReference type="Pfam" id="PF13229">
    <property type="entry name" value="Beta_helix"/>
    <property type="match status" value="1"/>
</dbReference>
<dbReference type="InterPro" id="IPR024535">
    <property type="entry name" value="RHGA/B-epi-like_pectate_lyase"/>
</dbReference>